<keyword evidence="3" id="KW-1185">Reference proteome</keyword>
<dbReference type="SUPFAM" id="SSF51658">
    <property type="entry name" value="Xylose isomerase-like"/>
    <property type="match status" value="1"/>
</dbReference>
<dbReference type="RefSeq" id="WP_244521093.1">
    <property type="nucleotide sequence ID" value="NZ_FMXQ01000001.1"/>
</dbReference>
<sequence>MSQQSTMPLQSTKPDAIPARVGVGLKPEHYDAILTERPDVGWFEVHAENYMGAGGPPHRYLTAIREQYPLSLHGVGLSIGAARPLDRDHLKRLKALNERYQPGLFSEHLAWSTHDSVFFSDLLPLPYDEESVRRVADHVDEVQDTVGRRMLLENPSTYVAFAESTIGEIEFLTEVATRTGCGLLLDVNNVHVSCTNQRWNAIDYLDRFPMQHVGEIHMAGYAPSKDDHGDPLLIDAHDRPADPVVVELYDHALSRCGPIPTLVEWDNDVPDWPTLFAEARRVESVLTRARRDEDAELAVAV</sequence>
<evidence type="ECO:0000313" key="2">
    <source>
        <dbReference type="EMBL" id="SDB03279.1"/>
    </source>
</evidence>
<dbReference type="InterPro" id="IPR007801">
    <property type="entry name" value="MbnB/TglH/ChrH"/>
</dbReference>
<evidence type="ECO:0000313" key="3">
    <source>
        <dbReference type="Proteomes" id="UP000199071"/>
    </source>
</evidence>
<comment type="similarity">
    <text evidence="1">Belongs to the UPF0276 family.</text>
</comment>
<dbReference type="InterPro" id="IPR036237">
    <property type="entry name" value="Xyl_isomerase-like_sf"/>
</dbReference>
<evidence type="ECO:0000256" key="1">
    <source>
        <dbReference type="HAMAP-Rule" id="MF_00697"/>
    </source>
</evidence>
<dbReference type="PANTHER" id="PTHR42194">
    <property type="entry name" value="UPF0276 PROTEIN HI_1600"/>
    <property type="match status" value="1"/>
</dbReference>
<dbReference type="Gene3D" id="3.20.20.150">
    <property type="entry name" value="Divalent-metal-dependent TIM barrel enzymes"/>
    <property type="match status" value="1"/>
</dbReference>
<accession>A0A1G6A4C9</accession>
<protein>
    <recommendedName>
        <fullName evidence="1">UPF0276 protein SAMN02982931_00160</fullName>
    </recommendedName>
</protein>
<dbReference type="Proteomes" id="UP000199071">
    <property type="component" value="Unassembled WGS sequence"/>
</dbReference>
<dbReference type="PANTHER" id="PTHR42194:SF1">
    <property type="entry name" value="UPF0276 PROTEIN HI_1600"/>
    <property type="match status" value="1"/>
</dbReference>
<reference evidence="2 3" key="1">
    <citation type="submission" date="2016-10" db="EMBL/GenBank/DDBJ databases">
        <authorList>
            <person name="de Groot N.N."/>
        </authorList>
    </citation>
    <scope>NUCLEOTIDE SEQUENCE [LARGE SCALE GENOMIC DNA]</scope>
    <source>
        <strain evidence="2 3">ATCC 35022</strain>
    </source>
</reference>
<dbReference type="NCBIfam" id="NF003818">
    <property type="entry name" value="PRK05409.1"/>
    <property type="match status" value="1"/>
</dbReference>
<proteinExistence type="inferred from homology"/>
<gene>
    <name evidence="2" type="ORF">SAMN02982931_00160</name>
</gene>
<dbReference type="EMBL" id="FMXQ01000001">
    <property type="protein sequence ID" value="SDB03279.1"/>
    <property type="molecule type" value="Genomic_DNA"/>
</dbReference>
<dbReference type="AlphaFoldDB" id="A0A1G6A4C9"/>
<dbReference type="STRING" id="665467.SAMN02982931_00160"/>
<name>A0A1G6A4C9_9HYPH</name>
<organism evidence="2 3">
    <name type="scientific">Bauldia litoralis</name>
    <dbReference type="NCBI Taxonomy" id="665467"/>
    <lineage>
        <taxon>Bacteria</taxon>
        <taxon>Pseudomonadati</taxon>
        <taxon>Pseudomonadota</taxon>
        <taxon>Alphaproteobacteria</taxon>
        <taxon>Hyphomicrobiales</taxon>
        <taxon>Kaistiaceae</taxon>
        <taxon>Bauldia</taxon>
    </lineage>
</organism>
<dbReference type="Pfam" id="PF05114">
    <property type="entry name" value="MbnB_TglH_ChrH"/>
    <property type="match status" value="1"/>
</dbReference>
<dbReference type="HAMAP" id="MF_00697">
    <property type="entry name" value="UPF0276"/>
    <property type="match status" value="1"/>
</dbReference>